<evidence type="ECO:0000256" key="2">
    <source>
        <dbReference type="SAM" id="Phobius"/>
    </source>
</evidence>
<evidence type="ECO:0000256" key="1">
    <source>
        <dbReference type="SAM" id="MobiDB-lite"/>
    </source>
</evidence>
<name>A0A381TX52_9ZZZZ</name>
<feature type="region of interest" description="Disordered" evidence="1">
    <location>
        <begin position="1"/>
        <end position="58"/>
    </location>
</feature>
<evidence type="ECO:0000313" key="3">
    <source>
        <dbReference type="EMBL" id="SVA20374.1"/>
    </source>
</evidence>
<proteinExistence type="predicted"/>
<feature type="compositionally biased region" description="Low complexity" evidence="1">
    <location>
        <begin position="39"/>
        <end position="49"/>
    </location>
</feature>
<protein>
    <submittedName>
        <fullName evidence="3">Uncharacterized protein</fullName>
    </submittedName>
</protein>
<dbReference type="EMBL" id="UINC01005291">
    <property type="protein sequence ID" value="SVA20374.1"/>
    <property type="molecule type" value="Genomic_DNA"/>
</dbReference>
<feature type="transmembrane region" description="Helical" evidence="2">
    <location>
        <begin position="62"/>
        <end position="82"/>
    </location>
</feature>
<dbReference type="AlphaFoldDB" id="A0A381TX52"/>
<keyword evidence="2" id="KW-0472">Membrane</keyword>
<organism evidence="3">
    <name type="scientific">marine metagenome</name>
    <dbReference type="NCBI Taxonomy" id="408172"/>
    <lineage>
        <taxon>unclassified sequences</taxon>
        <taxon>metagenomes</taxon>
        <taxon>ecological metagenomes</taxon>
    </lineage>
</organism>
<sequence length="129" mass="13960">MTPLATAGQTRAVKGGHDAVPPPNRKPFSFPAQKELQARRAAGQSAAARMPDPAPKSSPRPWLLALGFALLFIAAVPWYWPAHDQETLLGLPRWVVVSIVASVLISCLAAWVFLCHWPGEDGDEPEEDA</sequence>
<keyword evidence="2" id="KW-1133">Transmembrane helix</keyword>
<feature type="transmembrane region" description="Helical" evidence="2">
    <location>
        <begin position="94"/>
        <end position="114"/>
    </location>
</feature>
<gene>
    <name evidence="3" type="ORF">METZ01_LOCUS73228</name>
</gene>
<accession>A0A381TX52</accession>
<keyword evidence="2" id="KW-0812">Transmembrane</keyword>
<reference evidence="3" key="1">
    <citation type="submission" date="2018-05" db="EMBL/GenBank/DDBJ databases">
        <authorList>
            <person name="Lanie J.A."/>
            <person name="Ng W.-L."/>
            <person name="Kazmierczak K.M."/>
            <person name="Andrzejewski T.M."/>
            <person name="Davidsen T.M."/>
            <person name="Wayne K.J."/>
            <person name="Tettelin H."/>
            <person name="Glass J.I."/>
            <person name="Rusch D."/>
            <person name="Podicherti R."/>
            <person name="Tsui H.-C.T."/>
            <person name="Winkler M.E."/>
        </authorList>
    </citation>
    <scope>NUCLEOTIDE SEQUENCE</scope>
</reference>